<protein>
    <submittedName>
        <fullName evidence="2">Uncharacterized protein</fullName>
    </submittedName>
</protein>
<keyword evidence="1" id="KW-0812">Transmembrane</keyword>
<evidence type="ECO:0000313" key="2">
    <source>
        <dbReference type="EMBL" id="GCE27708.1"/>
    </source>
</evidence>
<keyword evidence="1" id="KW-1133">Transmembrane helix</keyword>
<proteinExistence type="predicted"/>
<dbReference type="EMBL" id="BIFT01000001">
    <property type="protein sequence ID" value="GCE27708.1"/>
    <property type="molecule type" value="Genomic_DNA"/>
</dbReference>
<dbReference type="AlphaFoldDB" id="A0A402B8M1"/>
<gene>
    <name evidence="2" type="ORF">KDA_31920</name>
</gene>
<dbReference type="Proteomes" id="UP000287171">
    <property type="component" value="Unassembled WGS sequence"/>
</dbReference>
<reference evidence="3" key="1">
    <citation type="submission" date="2018-12" db="EMBL/GenBank/DDBJ databases">
        <title>Tengunoibacter tsumagoiensis gen. nov., sp. nov., Dictyobacter kobayashii sp. nov., D. alpinus sp. nov., and D. joshuensis sp. nov. and description of Dictyobacteraceae fam. nov. within the order Ktedonobacterales isolated from Tengu-no-mugimeshi.</title>
        <authorList>
            <person name="Wang C.M."/>
            <person name="Zheng Y."/>
            <person name="Sakai Y."/>
            <person name="Toyoda A."/>
            <person name="Minakuchi Y."/>
            <person name="Abe K."/>
            <person name="Yokota A."/>
            <person name="Yabe S."/>
        </authorList>
    </citation>
    <scope>NUCLEOTIDE SEQUENCE [LARGE SCALE GENOMIC DNA]</scope>
    <source>
        <strain evidence="3">Uno16</strain>
    </source>
</reference>
<sequence length="77" mass="8422">MNTKFVVASILFVLAVVLETVAAIKFLGFPDVSMLKMSVLCSVSGAITFVISVRLYRSIKRNNTSPTAAHFVAREDE</sequence>
<feature type="transmembrane region" description="Helical" evidence="1">
    <location>
        <begin position="33"/>
        <end position="56"/>
    </location>
</feature>
<organism evidence="2 3">
    <name type="scientific">Dictyobacter alpinus</name>
    <dbReference type="NCBI Taxonomy" id="2014873"/>
    <lineage>
        <taxon>Bacteria</taxon>
        <taxon>Bacillati</taxon>
        <taxon>Chloroflexota</taxon>
        <taxon>Ktedonobacteria</taxon>
        <taxon>Ktedonobacterales</taxon>
        <taxon>Dictyobacteraceae</taxon>
        <taxon>Dictyobacter</taxon>
    </lineage>
</organism>
<name>A0A402B8M1_9CHLR</name>
<comment type="caution">
    <text evidence="2">The sequence shown here is derived from an EMBL/GenBank/DDBJ whole genome shotgun (WGS) entry which is preliminary data.</text>
</comment>
<keyword evidence="1" id="KW-0472">Membrane</keyword>
<evidence type="ECO:0000256" key="1">
    <source>
        <dbReference type="SAM" id="Phobius"/>
    </source>
</evidence>
<evidence type="ECO:0000313" key="3">
    <source>
        <dbReference type="Proteomes" id="UP000287171"/>
    </source>
</evidence>
<dbReference type="RefSeq" id="WP_126628008.1">
    <property type="nucleotide sequence ID" value="NZ_BIFT01000001.1"/>
</dbReference>
<keyword evidence="3" id="KW-1185">Reference proteome</keyword>
<accession>A0A402B8M1</accession>